<protein>
    <submittedName>
        <fullName evidence="7">Glycoside hydrolase family 16</fullName>
    </submittedName>
</protein>
<dbReference type="OrthoDB" id="9809583at2"/>
<feature type="signal peptide" evidence="5">
    <location>
        <begin position="1"/>
        <end position="20"/>
    </location>
</feature>
<keyword evidence="2 5" id="KW-0732">Signal</keyword>
<feature type="chain" id="PRO_5003186753" evidence="5">
    <location>
        <begin position="21"/>
        <end position="391"/>
    </location>
</feature>
<dbReference type="eggNOG" id="COG2273">
    <property type="taxonomic scope" value="Bacteria"/>
</dbReference>
<dbReference type="GO" id="GO:0004553">
    <property type="term" value="F:hydrolase activity, hydrolyzing O-glycosyl compounds"/>
    <property type="evidence" value="ECO:0007669"/>
    <property type="project" value="InterPro"/>
</dbReference>
<dbReference type="InterPro" id="IPR050546">
    <property type="entry name" value="Glycosyl_Hydrlase_16"/>
</dbReference>
<dbReference type="PROSITE" id="PS51257">
    <property type="entry name" value="PROKAR_LIPOPROTEIN"/>
    <property type="match status" value="1"/>
</dbReference>
<dbReference type="GO" id="GO:0005975">
    <property type="term" value="P:carbohydrate metabolic process"/>
    <property type="evidence" value="ECO:0007669"/>
    <property type="project" value="InterPro"/>
</dbReference>
<evidence type="ECO:0000256" key="4">
    <source>
        <dbReference type="ARBA" id="ARBA00022837"/>
    </source>
</evidence>
<accession>E4T120</accession>
<name>E4T120_PALPW</name>
<dbReference type="PANTHER" id="PTHR10963">
    <property type="entry name" value="GLYCOSYL HYDROLASE-RELATED"/>
    <property type="match status" value="1"/>
</dbReference>
<dbReference type="Gene3D" id="2.60.40.2030">
    <property type="match status" value="1"/>
</dbReference>
<dbReference type="SUPFAM" id="SSF141072">
    <property type="entry name" value="CalX-like"/>
    <property type="match status" value="1"/>
</dbReference>
<dbReference type="EMBL" id="CP002345">
    <property type="protein sequence ID" value="ADQ78401.1"/>
    <property type="molecule type" value="Genomic_DNA"/>
</dbReference>
<dbReference type="RefSeq" id="WP_013443770.1">
    <property type="nucleotide sequence ID" value="NC_014734.1"/>
</dbReference>
<dbReference type="InterPro" id="IPR000757">
    <property type="entry name" value="Beta-glucanase-like"/>
</dbReference>
<dbReference type="GO" id="GO:0016020">
    <property type="term" value="C:membrane"/>
    <property type="evidence" value="ECO:0007669"/>
    <property type="project" value="InterPro"/>
</dbReference>
<dbReference type="Pfam" id="PF03160">
    <property type="entry name" value="Calx-beta"/>
    <property type="match status" value="1"/>
</dbReference>
<evidence type="ECO:0000256" key="2">
    <source>
        <dbReference type="ARBA" id="ARBA00022729"/>
    </source>
</evidence>
<evidence type="ECO:0000313" key="8">
    <source>
        <dbReference type="Proteomes" id="UP000008718"/>
    </source>
</evidence>
<evidence type="ECO:0000256" key="1">
    <source>
        <dbReference type="ARBA" id="ARBA00006865"/>
    </source>
</evidence>
<dbReference type="CAZy" id="GH16">
    <property type="family name" value="Glycoside Hydrolase Family 16"/>
</dbReference>
<keyword evidence="3" id="KW-0677">Repeat</keyword>
<dbReference type="PANTHER" id="PTHR10963:SF55">
    <property type="entry name" value="GLYCOSIDE HYDROLASE FAMILY 16 PROTEIN"/>
    <property type="match status" value="1"/>
</dbReference>
<dbReference type="Proteomes" id="UP000008718">
    <property type="component" value="Chromosome"/>
</dbReference>
<evidence type="ECO:0000313" key="7">
    <source>
        <dbReference type="EMBL" id="ADQ78401.1"/>
    </source>
</evidence>
<evidence type="ECO:0000259" key="6">
    <source>
        <dbReference type="PROSITE" id="PS51762"/>
    </source>
</evidence>
<dbReference type="SUPFAM" id="SSF49899">
    <property type="entry name" value="Concanavalin A-like lectins/glucanases"/>
    <property type="match status" value="1"/>
</dbReference>
<dbReference type="SMART" id="SM00237">
    <property type="entry name" value="Calx_beta"/>
    <property type="match status" value="1"/>
</dbReference>
<dbReference type="Gene3D" id="2.60.120.200">
    <property type="match status" value="1"/>
</dbReference>
<keyword evidence="8" id="KW-1185">Reference proteome</keyword>
<proteinExistence type="inferred from homology"/>
<dbReference type="InterPro" id="IPR003644">
    <property type="entry name" value="Calx_beta"/>
</dbReference>
<dbReference type="HOGENOM" id="CLU_019533_5_0_10"/>
<keyword evidence="7" id="KW-0378">Hydrolase</keyword>
<reference key="1">
    <citation type="submission" date="2010-11" db="EMBL/GenBank/DDBJ databases">
        <title>The complete genome of Paludibacter propionicigenes DSM 17365.</title>
        <authorList>
            <consortium name="US DOE Joint Genome Institute (JGI-PGF)"/>
            <person name="Lucas S."/>
            <person name="Copeland A."/>
            <person name="Lapidus A."/>
            <person name="Bruce D."/>
            <person name="Goodwin L."/>
            <person name="Pitluck S."/>
            <person name="Kyrpides N."/>
            <person name="Mavromatis K."/>
            <person name="Ivanova N."/>
            <person name="Munk A.C."/>
            <person name="Brettin T."/>
            <person name="Detter J.C."/>
            <person name="Han C."/>
            <person name="Tapia R."/>
            <person name="Land M."/>
            <person name="Hauser L."/>
            <person name="Markowitz V."/>
            <person name="Cheng J.-F."/>
            <person name="Hugenholtz P."/>
            <person name="Woyke T."/>
            <person name="Wu D."/>
            <person name="Gronow S."/>
            <person name="Wellnitz S."/>
            <person name="Brambilla E."/>
            <person name="Klenk H.-P."/>
            <person name="Eisen J.A."/>
        </authorList>
    </citation>
    <scope>NUCLEOTIDE SEQUENCE</scope>
    <source>
        <strain>WB4</strain>
    </source>
</reference>
<reference evidence="7 8" key="2">
    <citation type="journal article" date="2011" name="Stand. Genomic Sci.">
        <title>Complete genome sequence of Paludibacter propionicigenes type strain (WB4).</title>
        <authorList>
            <person name="Gronow S."/>
            <person name="Munk C."/>
            <person name="Lapidus A."/>
            <person name="Nolan M."/>
            <person name="Lucas S."/>
            <person name="Hammon N."/>
            <person name="Deshpande S."/>
            <person name="Cheng J.F."/>
            <person name="Tapia R."/>
            <person name="Han C."/>
            <person name="Goodwin L."/>
            <person name="Pitluck S."/>
            <person name="Liolios K."/>
            <person name="Ivanova N."/>
            <person name="Mavromatis K."/>
            <person name="Mikhailova N."/>
            <person name="Pati A."/>
            <person name="Chen A."/>
            <person name="Palaniappan K."/>
            <person name="Land M."/>
            <person name="Hauser L."/>
            <person name="Chang Y.J."/>
            <person name="Jeffries C.D."/>
            <person name="Brambilla E."/>
            <person name="Rohde M."/>
            <person name="Goker M."/>
            <person name="Detter J.C."/>
            <person name="Woyke T."/>
            <person name="Bristow J."/>
            <person name="Eisen J.A."/>
            <person name="Markowitz V."/>
            <person name="Hugenholtz P."/>
            <person name="Kyrpides N.C."/>
            <person name="Klenk H.P."/>
        </authorList>
    </citation>
    <scope>NUCLEOTIDE SEQUENCE [LARGE SCALE GENOMIC DNA]</scope>
    <source>
        <strain evidence="8">DSM 17365 / JCM 13257 / WB4</strain>
    </source>
</reference>
<dbReference type="PROSITE" id="PS51762">
    <property type="entry name" value="GH16_2"/>
    <property type="match status" value="1"/>
</dbReference>
<dbReference type="KEGG" id="ppn:Palpr_0239"/>
<keyword evidence="4" id="KW-0106">Calcium</keyword>
<evidence type="ECO:0000256" key="5">
    <source>
        <dbReference type="SAM" id="SignalP"/>
    </source>
</evidence>
<dbReference type="CDD" id="cd08023">
    <property type="entry name" value="GH16_laminarinase_like"/>
    <property type="match status" value="1"/>
</dbReference>
<organism evidence="7 8">
    <name type="scientific">Paludibacter propionicigenes (strain DSM 17365 / JCM 13257 / WB4)</name>
    <dbReference type="NCBI Taxonomy" id="694427"/>
    <lineage>
        <taxon>Bacteria</taxon>
        <taxon>Pseudomonadati</taxon>
        <taxon>Bacteroidota</taxon>
        <taxon>Bacteroidia</taxon>
        <taxon>Bacteroidales</taxon>
        <taxon>Paludibacteraceae</taxon>
        <taxon>Paludibacter</taxon>
    </lineage>
</organism>
<feature type="domain" description="GH16" evidence="6">
    <location>
        <begin position="147"/>
        <end position="391"/>
    </location>
</feature>
<evidence type="ECO:0000256" key="3">
    <source>
        <dbReference type="ARBA" id="ARBA00022737"/>
    </source>
</evidence>
<gene>
    <name evidence="7" type="ordered locus">Palpr_0239</name>
</gene>
<dbReference type="Pfam" id="PF00722">
    <property type="entry name" value="Glyco_hydro_16"/>
    <property type="match status" value="1"/>
</dbReference>
<sequence length="391" mass="42980">MKKALSLISLVLLISSCSGSNSPENEITSKLAVTNVIHERSSTTTTTYRFTINVTPTCSKPITVDYKTVDATAVAGKDYTALTGKLTIPANTLSAYVDVTVLKDSLRQEDQTFTFELSNPTNASISGTGKAIGTIQNYGTYLPIDGTGYTGATNYPGMTLAWSDEFTANYINSSNWSYDIGGSGWGNNELEYYTNSNKNAYTTGGYLVIEARKETMGTNNYTSARMISKDKKTFTYGRIDFRAKLPKGQGIWPALWMLGNNIGTTSWPACGEIDIMELLGHEPQKTYGTIHWGAAGGASTHIGGNYSLPSLTFNDKFHLFSLKWEADKMTFLIDDVVYFTANKSQVNGDYPFDKPFFFIMNVAVGGNWPGNPDANTVFPQRMIVDYVRVFQ</sequence>
<dbReference type="AlphaFoldDB" id="E4T120"/>
<comment type="similarity">
    <text evidence="1">Belongs to the glycosyl hydrolase 16 family.</text>
</comment>
<dbReference type="GO" id="GO:0007154">
    <property type="term" value="P:cell communication"/>
    <property type="evidence" value="ECO:0007669"/>
    <property type="project" value="InterPro"/>
</dbReference>
<dbReference type="InterPro" id="IPR013320">
    <property type="entry name" value="ConA-like_dom_sf"/>
</dbReference>
<dbReference type="InterPro" id="IPR038081">
    <property type="entry name" value="CalX-like_sf"/>
</dbReference>
<dbReference type="STRING" id="694427.Palpr_0239"/>